<dbReference type="Pfam" id="PF20151">
    <property type="entry name" value="DUF6533"/>
    <property type="match status" value="1"/>
</dbReference>
<proteinExistence type="predicted"/>
<comment type="caution">
    <text evidence="4">The sequence shown here is derived from an EMBL/GenBank/DDBJ whole genome shotgun (WGS) entry which is preliminary data.</text>
</comment>
<evidence type="ECO:0000259" key="3">
    <source>
        <dbReference type="Pfam" id="PF20151"/>
    </source>
</evidence>
<reference evidence="4" key="1">
    <citation type="submission" date="2023-03" db="EMBL/GenBank/DDBJ databases">
        <title>Massive genome expansion in bonnet fungi (Mycena s.s.) driven by repeated elements and novel gene families across ecological guilds.</title>
        <authorList>
            <consortium name="Lawrence Berkeley National Laboratory"/>
            <person name="Harder C.B."/>
            <person name="Miyauchi S."/>
            <person name="Viragh M."/>
            <person name="Kuo A."/>
            <person name="Thoen E."/>
            <person name="Andreopoulos B."/>
            <person name="Lu D."/>
            <person name="Skrede I."/>
            <person name="Drula E."/>
            <person name="Henrissat B."/>
            <person name="Morin E."/>
            <person name="Kohler A."/>
            <person name="Barry K."/>
            <person name="LaButti K."/>
            <person name="Morin E."/>
            <person name="Salamov A."/>
            <person name="Lipzen A."/>
            <person name="Mereny Z."/>
            <person name="Hegedus B."/>
            <person name="Baldrian P."/>
            <person name="Stursova M."/>
            <person name="Weitz H."/>
            <person name="Taylor A."/>
            <person name="Grigoriev I.V."/>
            <person name="Nagy L.G."/>
            <person name="Martin F."/>
            <person name="Kauserud H."/>
        </authorList>
    </citation>
    <scope>NUCLEOTIDE SEQUENCE</scope>
    <source>
        <strain evidence="4">CBHHK067</strain>
    </source>
</reference>
<feature type="transmembrane region" description="Helical" evidence="2">
    <location>
        <begin position="193"/>
        <end position="214"/>
    </location>
</feature>
<feature type="transmembrane region" description="Helical" evidence="2">
    <location>
        <begin position="115"/>
        <end position="136"/>
    </location>
</feature>
<evidence type="ECO:0000256" key="1">
    <source>
        <dbReference type="SAM" id="MobiDB-lite"/>
    </source>
</evidence>
<feature type="compositionally biased region" description="Basic and acidic residues" evidence="1">
    <location>
        <begin position="339"/>
        <end position="350"/>
    </location>
</feature>
<dbReference type="InterPro" id="IPR045340">
    <property type="entry name" value="DUF6533"/>
</dbReference>
<dbReference type="EMBL" id="JARKIE010000101">
    <property type="protein sequence ID" value="KAJ7685961.1"/>
    <property type="molecule type" value="Genomic_DNA"/>
</dbReference>
<feature type="transmembrane region" description="Helical" evidence="2">
    <location>
        <begin position="258"/>
        <end position="281"/>
    </location>
</feature>
<feature type="transmembrane region" description="Helical" evidence="2">
    <location>
        <begin position="79"/>
        <end position="103"/>
    </location>
</feature>
<dbReference type="Proteomes" id="UP001221757">
    <property type="component" value="Unassembled WGS sequence"/>
</dbReference>
<keyword evidence="2" id="KW-0812">Transmembrane</keyword>
<organism evidence="4 5">
    <name type="scientific">Mycena rosella</name>
    <name type="common">Pink bonnet</name>
    <name type="synonym">Agaricus rosellus</name>
    <dbReference type="NCBI Taxonomy" id="1033263"/>
    <lineage>
        <taxon>Eukaryota</taxon>
        <taxon>Fungi</taxon>
        <taxon>Dikarya</taxon>
        <taxon>Basidiomycota</taxon>
        <taxon>Agaricomycotina</taxon>
        <taxon>Agaricomycetes</taxon>
        <taxon>Agaricomycetidae</taxon>
        <taxon>Agaricales</taxon>
        <taxon>Marasmiineae</taxon>
        <taxon>Mycenaceae</taxon>
        <taxon>Mycena</taxon>
    </lineage>
</organism>
<keyword evidence="2" id="KW-1133">Transmembrane helix</keyword>
<evidence type="ECO:0000313" key="4">
    <source>
        <dbReference type="EMBL" id="KAJ7685961.1"/>
    </source>
</evidence>
<evidence type="ECO:0000313" key="5">
    <source>
        <dbReference type="Proteomes" id="UP001221757"/>
    </source>
</evidence>
<feature type="region of interest" description="Disordered" evidence="1">
    <location>
        <begin position="338"/>
        <end position="363"/>
    </location>
</feature>
<keyword evidence="2" id="KW-0472">Membrane</keyword>
<protein>
    <recommendedName>
        <fullName evidence="3">DUF6533 domain-containing protein</fullName>
    </recommendedName>
</protein>
<gene>
    <name evidence="4" type="ORF">B0H17DRAFT_17149</name>
</gene>
<evidence type="ECO:0000256" key="2">
    <source>
        <dbReference type="SAM" id="Phobius"/>
    </source>
</evidence>
<name>A0AAD7D8U4_MYCRO</name>
<feature type="transmembrane region" description="Helical" evidence="2">
    <location>
        <begin position="235"/>
        <end position="252"/>
    </location>
</feature>
<feature type="transmembrane region" description="Helical" evidence="2">
    <location>
        <begin position="148"/>
        <end position="169"/>
    </location>
</feature>
<keyword evidence="5" id="KW-1185">Reference proteome</keyword>
<sequence length="363" mass="39953">MLRGCGISAHIRPPIPMAGYKDASVEHPIPWIPMATTSVQIGAYLRVAAYAIAFFDYLQSLPAEYRLYAKQKGPLKLSVACTLFILVRYLGLISVILGNTGFFYHGFSKEACARYFWATPTFKLLLYMTSQTILAIRTYAVSRKSPMVLRVLVGLFILAAVLEFISTFWKRVPFQKNFNCTSGNLPGVKVASLYYIGGLVFDVVTMIITFAYLWKFSRTSRTSVGQLARMMLEDGVMYFLALSGMNIVNLIFFQSRDIVLQTSASTLGIAATMIFSSRFILNLSEHLRDGVSGNHSITSGTPAHHGAAGFRGANHAVGEGSELAIKVEKNVITMNDMGRVSRDTESEPQMKDGAQWGADGSIA</sequence>
<dbReference type="AlphaFoldDB" id="A0AAD7D8U4"/>
<accession>A0AAD7D8U4</accession>
<feature type="domain" description="DUF6533" evidence="3">
    <location>
        <begin position="44"/>
        <end position="93"/>
    </location>
</feature>